<dbReference type="EMBL" id="JACAZI010000013">
    <property type="protein sequence ID" value="KAF7345847.1"/>
    <property type="molecule type" value="Genomic_DNA"/>
</dbReference>
<dbReference type="Pfam" id="PF24883">
    <property type="entry name" value="NPHP3_N"/>
    <property type="match status" value="1"/>
</dbReference>
<dbReference type="PANTHER" id="PTHR10039">
    <property type="entry name" value="AMELOGENIN"/>
    <property type="match status" value="1"/>
</dbReference>
<dbReference type="OrthoDB" id="4760524at2759"/>
<feature type="domain" description="Nephrocystin 3-like N-terminal" evidence="2">
    <location>
        <begin position="2"/>
        <end position="129"/>
    </location>
</feature>
<reference evidence="3" key="1">
    <citation type="submission" date="2020-05" db="EMBL/GenBank/DDBJ databases">
        <title>Mycena genomes resolve the evolution of fungal bioluminescence.</title>
        <authorList>
            <person name="Tsai I.J."/>
        </authorList>
    </citation>
    <scope>NUCLEOTIDE SEQUENCE</scope>
    <source>
        <strain evidence="3">CCC161011</strain>
    </source>
</reference>
<keyword evidence="1" id="KW-0677">Repeat</keyword>
<name>A0A8H6XSW6_9AGAR</name>
<accession>A0A8H6XSW6</accession>
<organism evidence="3 4">
    <name type="scientific">Mycena venus</name>
    <dbReference type="NCBI Taxonomy" id="2733690"/>
    <lineage>
        <taxon>Eukaryota</taxon>
        <taxon>Fungi</taxon>
        <taxon>Dikarya</taxon>
        <taxon>Basidiomycota</taxon>
        <taxon>Agaricomycotina</taxon>
        <taxon>Agaricomycetes</taxon>
        <taxon>Agaricomycetidae</taxon>
        <taxon>Agaricales</taxon>
        <taxon>Marasmiineae</taxon>
        <taxon>Mycenaceae</taxon>
        <taxon>Mycena</taxon>
    </lineage>
</organism>
<sequence length="542" mass="62595">MQTLCQRLQDDGRLGGSFFFKRGHATRGNAKVLFATLAYQLALHDRRLEGPISRSAEHDTSVVGRSMDVQLRKLMVEPSQSLNDTTPLILLIDGLDECEGAHTQQTILSLIGNVVRQHPSTFRFLVASRPESHICEKLAESSHHDLYDSVDVEQSFWDIQVYLRDEFARIHREHSETMGSIPTPWPSSDIVEMLVEKSSGYFIYASTVIKFIDDKNWRPTEQLQVVQNLANDDPCLPFEALDHLYIHILSGVPARSRAKLCNILCVIANFRLCLRYIEALLDLKSGDVRLTLRNLHSVLSIGSEYEEITIHHASFLDFLHDRQRSSNFYIGPGSEHRMNVACAVLQALSCKLNDPRVEIAWRLEPLCIGYITSVPPSPTLIRLCRDLNPDFFWWGILSDRSRALSTIKQLLTWLKGIYPLPDDLIQHWEDYRFMYNYEGKNTGLRPIEFHDIVQWLKASPNSPLELIERWNNYLEESKSKCMEEYSTDEDLEYLSRYRRGNKNPAEVPAERQCWDEDNLRCWKSALDEMSEEDESDDEDIEL</sequence>
<protein>
    <submittedName>
        <fullName evidence="3">Putative nwd2 protein</fullName>
    </submittedName>
</protein>
<evidence type="ECO:0000259" key="2">
    <source>
        <dbReference type="Pfam" id="PF24883"/>
    </source>
</evidence>
<proteinExistence type="predicted"/>
<dbReference type="Proteomes" id="UP000620124">
    <property type="component" value="Unassembled WGS sequence"/>
</dbReference>
<comment type="caution">
    <text evidence="3">The sequence shown here is derived from an EMBL/GenBank/DDBJ whole genome shotgun (WGS) entry which is preliminary data.</text>
</comment>
<evidence type="ECO:0000313" key="4">
    <source>
        <dbReference type="Proteomes" id="UP000620124"/>
    </source>
</evidence>
<dbReference type="AlphaFoldDB" id="A0A8H6XSW6"/>
<dbReference type="PANTHER" id="PTHR10039:SF14">
    <property type="entry name" value="NACHT DOMAIN-CONTAINING PROTEIN"/>
    <property type="match status" value="1"/>
</dbReference>
<dbReference type="InterPro" id="IPR056884">
    <property type="entry name" value="NPHP3-like_N"/>
</dbReference>
<gene>
    <name evidence="3" type="ORF">MVEN_01606400</name>
</gene>
<evidence type="ECO:0000256" key="1">
    <source>
        <dbReference type="ARBA" id="ARBA00022737"/>
    </source>
</evidence>
<keyword evidence="4" id="KW-1185">Reference proteome</keyword>
<evidence type="ECO:0000313" key="3">
    <source>
        <dbReference type="EMBL" id="KAF7345847.1"/>
    </source>
</evidence>